<dbReference type="Gene3D" id="1.10.533.10">
    <property type="entry name" value="Death Domain, Fas"/>
    <property type="match status" value="1"/>
</dbReference>
<evidence type="ECO:0000256" key="5">
    <source>
        <dbReference type="ARBA" id="ARBA00023319"/>
    </source>
</evidence>
<feature type="compositionally biased region" description="Polar residues" evidence="6">
    <location>
        <begin position="563"/>
        <end position="573"/>
    </location>
</feature>
<dbReference type="SUPFAM" id="SSF47986">
    <property type="entry name" value="DEATH domain"/>
    <property type="match status" value="1"/>
</dbReference>
<dbReference type="InterPro" id="IPR007110">
    <property type="entry name" value="Ig-like_dom"/>
</dbReference>
<dbReference type="PROSITE" id="PS50017">
    <property type="entry name" value="DEATH_DOMAIN"/>
    <property type="match status" value="1"/>
</dbReference>
<dbReference type="InterPro" id="IPR051275">
    <property type="entry name" value="Cell_adhesion_signaling"/>
</dbReference>
<dbReference type="CDD" id="cd00096">
    <property type="entry name" value="Ig"/>
    <property type="match status" value="1"/>
</dbReference>
<evidence type="ECO:0000256" key="6">
    <source>
        <dbReference type="SAM" id="MobiDB-lite"/>
    </source>
</evidence>
<dbReference type="CDD" id="cd01670">
    <property type="entry name" value="Death"/>
    <property type="match status" value="1"/>
</dbReference>
<dbReference type="GO" id="GO:0098609">
    <property type="term" value="P:cell-cell adhesion"/>
    <property type="evidence" value="ECO:0007669"/>
    <property type="project" value="TreeGrafter"/>
</dbReference>
<sequence length="819" mass="89800">MHANAVWVELSCSLFWCRVKLSTVFLLAILPVVLTQTVQKTIPVLEGDDTSVPCDLDLSCDPNRCLLWIYKGSDDESLQVGSCSSRCGSCGTDCPHTIGTEQCGERPAIYFQDTNRYCTAVYQCQLAGTSERYAAKLDVHYPPSKLTFSKSRPIAVQGQPFELSCQTNDLGNPPAKLNLTAVTGGVVTQGQYSSTMRFERVDHRNMARELKCSPTQEGSLVSREVLQNLGVSEPLEIYYPPDSDSVQILSQQFSTSATLHVNIGDRLDLNCTVGESNPPPTISWWRNGVMLRQGVSTLVIEQVRRTDVGEYVCKAGIDVPNLDIHWSVSSDPVTVAIDAQLTTTAKAASPTVTTPHVTTLKTTTTTTEMAGIAELDAQHNSSLKEHQVFTTGELVLICAFGGLMSVTVVVIWVWKRRKTTTSEENGTSTDGSAPRQETSLPILLPEFNIQTVETGPTSDVDPPPAAVGLTDPVQVSSIRRHEQEPNFNPRLPIMVSLKMTTPQQRPVGHLDNPALDDEERLQTLPKVTSPDNTPDRVLHLNEVTPPPKEKARASVLANKRSKCNSTLSLTSTDKATRPKALANARHQEDVRRSVSLDESTNSEPHTLCSNRPDSVSCPLLDEMISEKSVAEKDPKIPRVSTSREGGCEEKRSSCGDKKDTGPKAGLFGSMETITEDTGHFKEKKKTPLGNQNGRESLDVQALSLGGNKVAITIVQMIQKQAVDRGNFGLPYHKFSDLCLRLYNTGNNWKILAGKLGLTFEDVLLIDNCSAQHGLLAAEIVLRHWQRTADQDGMTACNLQNLQDILIDMGRKDLVEMLNK</sequence>
<dbReference type="SUPFAM" id="SSF48726">
    <property type="entry name" value="Immunoglobulin"/>
    <property type="match status" value="1"/>
</dbReference>
<dbReference type="InterPro" id="IPR036179">
    <property type="entry name" value="Ig-like_dom_sf"/>
</dbReference>
<dbReference type="Pfam" id="PF13927">
    <property type="entry name" value="Ig_3"/>
    <property type="match status" value="1"/>
</dbReference>
<feature type="compositionally biased region" description="Basic and acidic residues" evidence="6">
    <location>
        <begin position="585"/>
        <end position="595"/>
    </location>
</feature>
<dbReference type="InterPro" id="IPR011029">
    <property type="entry name" value="DEATH-like_dom_sf"/>
</dbReference>
<evidence type="ECO:0000313" key="10">
    <source>
        <dbReference type="Proteomes" id="UP000838412"/>
    </source>
</evidence>
<dbReference type="GO" id="GO:0005886">
    <property type="term" value="C:plasma membrane"/>
    <property type="evidence" value="ECO:0007669"/>
    <property type="project" value="TreeGrafter"/>
</dbReference>
<dbReference type="OrthoDB" id="10053727at2759"/>
<dbReference type="Pfam" id="PF00531">
    <property type="entry name" value="Death"/>
    <property type="match status" value="1"/>
</dbReference>
<keyword evidence="4" id="KW-0325">Glycoprotein</keyword>
<proteinExistence type="predicted"/>
<keyword evidence="2" id="KW-0472">Membrane</keyword>
<feature type="domain" description="Death" evidence="7">
    <location>
        <begin position="744"/>
        <end position="819"/>
    </location>
</feature>
<dbReference type="PANTHER" id="PTHR11640">
    <property type="entry name" value="NEPHRIN"/>
    <property type="match status" value="1"/>
</dbReference>
<feature type="region of interest" description="Disordered" evidence="6">
    <location>
        <begin position="628"/>
        <end position="668"/>
    </location>
</feature>
<comment type="subcellular location">
    <subcellularLocation>
        <location evidence="1">Membrane</location>
        <topology evidence="1">Single-pass type I membrane protein</topology>
    </subcellularLocation>
</comment>
<keyword evidence="10" id="KW-1185">Reference proteome</keyword>
<evidence type="ECO:0000256" key="1">
    <source>
        <dbReference type="ARBA" id="ARBA00004479"/>
    </source>
</evidence>
<keyword evidence="5" id="KW-0393">Immunoglobulin domain</keyword>
<feature type="domain" description="Ig-like" evidence="8">
    <location>
        <begin position="31"/>
        <end position="140"/>
    </location>
</feature>
<evidence type="ECO:0000259" key="7">
    <source>
        <dbReference type="PROSITE" id="PS50017"/>
    </source>
</evidence>
<dbReference type="EMBL" id="OV696701">
    <property type="protein sequence ID" value="CAH1247867.1"/>
    <property type="molecule type" value="Genomic_DNA"/>
</dbReference>
<reference evidence="9" key="1">
    <citation type="submission" date="2022-01" db="EMBL/GenBank/DDBJ databases">
        <authorList>
            <person name="Braso-Vives M."/>
        </authorList>
    </citation>
    <scope>NUCLEOTIDE SEQUENCE</scope>
</reference>
<evidence type="ECO:0000259" key="8">
    <source>
        <dbReference type="PROSITE" id="PS50835"/>
    </source>
</evidence>
<dbReference type="SMART" id="SM00408">
    <property type="entry name" value="IGc2"/>
    <property type="match status" value="1"/>
</dbReference>
<dbReference type="Gene3D" id="2.60.40.10">
    <property type="entry name" value="Immunoglobulins"/>
    <property type="match status" value="1"/>
</dbReference>
<feature type="domain" description="Ig-like" evidence="8">
    <location>
        <begin position="241"/>
        <end position="329"/>
    </location>
</feature>
<evidence type="ECO:0000256" key="3">
    <source>
        <dbReference type="ARBA" id="ARBA00023157"/>
    </source>
</evidence>
<dbReference type="PROSITE" id="PS50835">
    <property type="entry name" value="IG_LIKE"/>
    <property type="match status" value="2"/>
</dbReference>
<dbReference type="InterPro" id="IPR003598">
    <property type="entry name" value="Ig_sub2"/>
</dbReference>
<dbReference type="InterPro" id="IPR013783">
    <property type="entry name" value="Ig-like_fold"/>
</dbReference>
<dbReference type="PANTHER" id="PTHR11640:SF164">
    <property type="entry name" value="MAM DOMAIN-CONTAINING GLYCOSYLPHOSPHATIDYLINOSITOL ANCHOR PROTEIN 1"/>
    <property type="match status" value="1"/>
</dbReference>
<dbReference type="GO" id="GO:0050839">
    <property type="term" value="F:cell adhesion molecule binding"/>
    <property type="evidence" value="ECO:0007669"/>
    <property type="project" value="TreeGrafter"/>
</dbReference>
<dbReference type="SMART" id="SM00409">
    <property type="entry name" value="IG"/>
    <property type="match status" value="2"/>
</dbReference>
<feature type="compositionally biased region" description="Basic and acidic residues" evidence="6">
    <location>
        <begin position="645"/>
        <end position="661"/>
    </location>
</feature>
<dbReference type="InterPro" id="IPR000488">
    <property type="entry name" value="Death_dom"/>
</dbReference>
<name>A0A8K0EGC2_BRALA</name>
<feature type="compositionally biased region" description="Polar residues" evidence="6">
    <location>
        <begin position="596"/>
        <end position="613"/>
    </location>
</feature>
<evidence type="ECO:0000256" key="4">
    <source>
        <dbReference type="ARBA" id="ARBA00023180"/>
    </source>
</evidence>
<dbReference type="Proteomes" id="UP000838412">
    <property type="component" value="Chromosome 16"/>
</dbReference>
<keyword evidence="3" id="KW-1015">Disulfide bond</keyword>
<dbReference type="GO" id="GO:0005911">
    <property type="term" value="C:cell-cell junction"/>
    <property type="evidence" value="ECO:0007669"/>
    <property type="project" value="TreeGrafter"/>
</dbReference>
<feature type="region of interest" description="Disordered" evidence="6">
    <location>
        <begin position="525"/>
        <end position="615"/>
    </location>
</feature>
<dbReference type="GO" id="GO:0007165">
    <property type="term" value="P:signal transduction"/>
    <property type="evidence" value="ECO:0007669"/>
    <property type="project" value="InterPro"/>
</dbReference>
<evidence type="ECO:0000313" key="9">
    <source>
        <dbReference type="EMBL" id="CAH1247867.1"/>
    </source>
</evidence>
<protein>
    <submittedName>
        <fullName evidence="9">HMCN1 protein</fullName>
    </submittedName>
</protein>
<gene>
    <name evidence="9" type="primary">HMCN1</name>
    <name evidence="9" type="ORF">BLAG_LOCUS9407</name>
</gene>
<accession>A0A8K0EGC2</accession>
<dbReference type="InterPro" id="IPR003599">
    <property type="entry name" value="Ig_sub"/>
</dbReference>
<evidence type="ECO:0000256" key="2">
    <source>
        <dbReference type="ARBA" id="ARBA00023136"/>
    </source>
</evidence>
<organism evidence="9 10">
    <name type="scientific">Branchiostoma lanceolatum</name>
    <name type="common">Common lancelet</name>
    <name type="synonym">Amphioxus lanceolatum</name>
    <dbReference type="NCBI Taxonomy" id="7740"/>
    <lineage>
        <taxon>Eukaryota</taxon>
        <taxon>Metazoa</taxon>
        <taxon>Chordata</taxon>
        <taxon>Cephalochordata</taxon>
        <taxon>Leptocardii</taxon>
        <taxon>Amphioxiformes</taxon>
        <taxon>Branchiostomatidae</taxon>
        <taxon>Branchiostoma</taxon>
    </lineage>
</organism>
<dbReference type="AlphaFoldDB" id="A0A8K0EGC2"/>